<sequence>MQWNTHYTDRLTTAAEAVKHILSGDRVVTAHACAEPAILIEAMVANASQYRDVEIVHMVPMGAARYCGEGLEGSFRHNALFAGGPTRSAISNGRADFTPVFFSQVPRLLRTVLPVDVALIQVSPPDEHGYCSFGVSVDYTKPAAECARTVIAQVNPQMPRTLGDSAIHVTDIDHFVEAEMPVIELPRPVIGSVEAAIGRNCATLVEDGDTLQLGIGAIPDAVLKELHGKSDLGVHSEMLSDGILDLIESGVVTNRLKTLHQGHCVVTFLMGSRRLYDFVDDNPMIYMAPVDYVNDPRVIAQNDNLVSINSCVQVDLIGQVVSSSVGAREISGIGGQADFVRGAGMSKGGRSIIAIPSTAAKGAVSKIVPFLDEGASVSTGRCDVDYIVTEYGIAELWGRTLRERAERLIAIAHPDFRPELTAAFDARFRSPALV</sequence>
<keyword evidence="2 5" id="KW-0808">Transferase</keyword>
<dbReference type="Pfam" id="PF02550">
    <property type="entry name" value="AcetylCoA_hydro"/>
    <property type="match status" value="1"/>
</dbReference>
<organism evidence="5 6">
    <name type="scientific">Tessaracoccus bendigoensis DSM 12906</name>
    <dbReference type="NCBI Taxonomy" id="1123357"/>
    <lineage>
        <taxon>Bacteria</taxon>
        <taxon>Bacillati</taxon>
        <taxon>Actinomycetota</taxon>
        <taxon>Actinomycetes</taxon>
        <taxon>Propionibacteriales</taxon>
        <taxon>Propionibacteriaceae</taxon>
        <taxon>Tessaracoccus</taxon>
    </lineage>
</organism>
<evidence type="ECO:0000256" key="2">
    <source>
        <dbReference type="ARBA" id="ARBA00022679"/>
    </source>
</evidence>
<evidence type="ECO:0000313" key="6">
    <source>
        <dbReference type="Proteomes" id="UP000184512"/>
    </source>
</evidence>
<dbReference type="PANTHER" id="PTHR21432:SF20">
    <property type="entry name" value="ACETYL-COA HYDROLASE"/>
    <property type="match status" value="1"/>
</dbReference>
<dbReference type="InterPro" id="IPR026888">
    <property type="entry name" value="AcetylCoA_hyd_C"/>
</dbReference>
<dbReference type="SUPFAM" id="SSF100950">
    <property type="entry name" value="NagB/RpiA/CoA transferase-like"/>
    <property type="match status" value="2"/>
</dbReference>
<dbReference type="InterPro" id="IPR037171">
    <property type="entry name" value="NagB/RpiA_transferase-like"/>
</dbReference>
<dbReference type="InterPro" id="IPR038460">
    <property type="entry name" value="AcetylCoA_hyd_C_sf"/>
</dbReference>
<dbReference type="Gene3D" id="3.40.1080.10">
    <property type="entry name" value="Glutaconate Coenzyme A-transferase"/>
    <property type="match status" value="1"/>
</dbReference>
<dbReference type="Proteomes" id="UP000184512">
    <property type="component" value="Unassembled WGS sequence"/>
</dbReference>
<keyword evidence="6" id="KW-1185">Reference proteome</keyword>
<dbReference type="Pfam" id="PF13336">
    <property type="entry name" value="AcetylCoA_hyd_C"/>
    <property type="match status" value="1"/>
</dbReference>
<dbReference type="RefSeq" id="WP_073188100.1">
    <property type="nucleotide sequence ID" value="NZ_FQZG01000037.1"/>
</dbReference>
<dbReference type="OrthoDB" id="9801795at2"/>
<evidence type="ECO:0000259" key="4">
    <source>
        <dbReference type="Pfam" id="PF13336"/>
    </source>
</evidence>
<evidence type="ECO:0000259" key="3">
    <source>
        <dbReference type="Pfam" id="PF02550"/>
    </source>
</evidence>
<accession>A0A1M6I3Q0</accession>
<protein>
    <submittedName>
        <fullName evidence="5">4-hydroxybutyrate CoA-transferase</fullName>
    </submittedName>
</protein>
<dbReference type="Gene3D" id="3.30.750.70">
    <property type="entry name" value="4-hydroxybutyrate coenzyme like domains"/>
    <property type="match status" value="1"/>
</dbReference>
<proteinExistence type="inferred from homology"/>
<evidence type="ECO:0000313" key="5">
    <source>
        <dbReference type="EMBL" id="SHJ29117.1"/>
    </source>
</evidence>
<feature type="domain" description="Acetyl-CoA hydrolase/transferase N-terminal" evidence="3">
    <location>
        <begin position="12"/>
        <end position="182"/>
    </location>
</feature>
<feature type="domain" description="Acetyl-CoA hydrolase/transferase C-terminal" evidence="4">
    <location>
        <begin position="271"/>
        <end position="423"/>
    </location>
</feature>
<dbReference type="GO" id="GO:0006083">
    <property type="term" value="P:acetate metabolic process"/>
    <property type="evidence" value="ECO:0007669"/>
    <property type="project" value="InterPro"/>
</dbReference>
<evidence type="ECO:0000256" key="1">
    <source>
        <dbReference type="ARBA" id="ARBA00009632"/>
    </source>
</evidence>
<dbReference type="PANTHER" id="PTHR21432">
    <property type="entry name" value="ACETYL-COA HYDROLASE-RELATED"/>
    <property type="match status" value="1"/>
</dbReference>
<dbReference type="InterPro" id="IPR003702">
    <property type="entry name" value="ActCoA_hydro_N"/>
</dbReference>
<name>A0A1M6I3Q0_9ACTN</name>
<comment type="similarity">
    <text evidence="1">Belongs to the acetyl-CoA hydrolase/transferase family.</text>
</comment>
<reference evidence="6" key="1">
    <citation type="submission" date="2016-11" db="EMBL/GenBank/DDBJ databases">
        <authorList>
            <person name="Varghese N."/>
            <person name="Submissions S."/>
        </authorList>
    </citation>
    <scope>NUCLEOTIDE SEQUENCE [LARGE SCALE GENOMIC DNA]</scope>
    <source>
        <strain evidence="6">DSM 12906</strain>
    </source>
</reference>
<gene>
    <name evidence="5" type="ORF">SAMN02745244_02159</name>
</gene>
<dbReference type="InterPro" id="IPR046433">
    <property type="entry name" value="ActCoA_hydro"/>
</dbReference>
<dbReference type="AlphaFoldDB" id="A0A1M6I3Q0"/>
<dbReference type="Gene3D" id="3.40.1080.20">
    <property type="entry name" value="Acetyl-CoA hydrolase/transferase C-terminal domain"/>
    <property type="match status" value="1"/>
</dbReference>
<dbReference type="STRING" id="1123357.SAMN02745244_02159"/>
<dbReference type="EMBL" id="FQZG01000037">
    <property type="protein sequence ID" value="SHJ29117.1"/>
    <property type="molecule type" value="Genomic_DNA"/>
</dbReference>
<dbReference type="GO" id="GO:0008775">
    <property type="term" value="F:acetate CoA-transferase activity"/>
    <property type="evidence" value="ECO:0007669"/>
    <property type="project" value="InterPro"/>
</dbReference>